<dbReference type="RefSeq" id="WP_008793875.1">
    <property type="nucleotide sequence ID" value="NZ_CABKNO010000005.1"/>
</dbReference>
<protein>
    <submittedName>
        <fullName evidence="1">Uncharacterized protein</fullName>
    </submittedName>
</protein>
<sequence length="95" mass="10877">MGVVKGSFIARESLFKNHKYVVALNTTSEKYQAYVVLNPEDDINQVSMTPEMSYFIDGWSYGIISFKTDDARCNNSTYYENKCQDIITQLTAKIN</sequence>
<name>A0AAD0HXR7_9FUSO</name>
<gene>
    <name evidence="1" type="ORF">C4N17_10585</name>
</gene>
<reference evidence="1 2" key="1">
    <citation type="submission" date="2018-03" db="EMBL/GenBank/DDBJ databases">
        <title>Complete Fusobacterium genomes using hybrid Minion sequencing.</title>
        <authorList>
            <person name="Slade D.J."/>
            <person name="Lahmers K."/>
        </authorList>
    </citation>
    <scope>NUCLEOTIDE SEQUENCE [LARGE SCALE GENOMIC DNA]</scope>
    <source>
        <strain evidence="1 2">2_1_31</strain>
    </source>
</reference>
<accession>A0AAD0HXR7</accession>
<proteinExistence type="predicted"/>
<evidence type="ECO:0000313" key="2">
    <source>
        <dbReference type="Proteomes" id="UP000241472"/>
    </source>
</evidence>
<evidence type="ECO:0000313" key="1">
    <source>
        <dbReference type="EMBL" id="AVQ26048.1"/>
    </source>
</evidence>
<dbReference type="AlphaFoldDB" id="A0AAD0HXR7"/>
<dbReference type="KEGG" id="fpei:C4N17_10585"/>
<dbReference type="Proteomes" id="UP000241472">
    <property type="component" value="Chromosome"/>
</dbReference>
<dbReference type="EMBL" id="CP028108">
    <property type="protein sequence ID" value="AVQ26048.1"/>
    <property type="molecule type" value="Genomic_DNA"/>
</dbReference>
<organism evidence="1 2">
    <name type="scientific">Fusobacterium periodonticum</name>
    <dbReference type="NCBI Taxonomy" id="860"/>
    <lineage>
        <taxon>Bacteria</taxon>
        <taxon>Fusobacteriati</taxon>
        <taxon>Fusobacteriota</taxon>
        <taxon>Fusobacteriia</taxon>
        <taxon>Fusobacteriales</taxon>
        <taxon>Fusobacteriaceae</taxon>
        <taxon>Fusobacterium</taxon>
    </lineage>
</organism>